<protein>
    <submittedName>
        <fullName evidence="2">Uncharacterized protein</fullName>
    </submittedName>
</protein>
<name>A0ABT8ZU02_9SPHN</name>
<dbReference type="Proteomes" id="UP001176468">
    <property type="component" value="Unassembled WGS sequence"/>
</dbReference>
<evidence type="ECO:0000313" key="3">
    <source>
        <dbReference type="Proteomes" id="UP001176468"/>
    </source>
</evidence>
<evidence type="ECO:0000256" key="1">
    <source>
        <dbReference type="SAM" id="SignalP"/>
    </source>
</evidence>
<reference evidence="2" key="1">
    <citation type="submission" date="2023-07" db="EMBL/GenBank/DDBJ databases">
        <authorList>
            <person name="Kim M.K."/>
        </authorList>
    </citation>
    <scope>NUCLEOTIDE SEQUENCE</scope>
    <source>
        <strain evidence="2">CA1-15</strain>
    </source>
</reference>
<keyword evidence="3" id="KW-1185">Reference proteome</keyword>
<sequence length="239" mass="23810">MRAIAFAATAAILIAPALSNAQLDRAAVKQKAWLSSNFATGLASCSELREGEGFSLSGTATVAFADRDSDDDGYDFAVADTGGVPTIAAHAINTKGTGATNGRSAAQGCGLAPSPRGTIPAGRLAAGAVAGIAVAKCSLSGDPDAPTASFTVPLSSFGGAAKTYVGHVTLIKREASTPAVSEFVTKKSYDKYQELAAERSASGGDIAMKVVASCDTSGLTAKAGKPSAASYDLAIGKKA</sequence>
<gene>
    <name evidence="2" type="ORF">Q5H94_01805</name>
</gene>
<keyword evidence="1" id="KW-0732">Signal</keyword>
<dbReference type="EMBL" id="JAUQSZ010000001">
    <property type="protein sequence ID" value="MDO7841048.1"/>
    <property type="molecule type" value="Genomic_DNA"/>
</dbReference>
<feature type="chain" id="PRO_5046077363" evidence="1">
    <location>
        <begin position="22"/>
        <end position="239"/>
    </location>
</feature>
<organism evidence="2 3">
    <name type="scientific">Sphingomonas immobilis</name>
    <dbReference type="NCBI Taxonomy" id="3063997"/>
    <lineage>
        <taxon>Bacteria</taxon>
        <taxon>Pseudomonadati</taxon>
        <taxon>Pseudomonadota</taxon>
        <taxon>Alphaproteobacteria</taxon>
        <taxon>Sphingomonadales</taxon>
        <taxon>Sphingomonadaceae</taxon>
        <taxon>Sphingomonas</taxon>
    </lineage>
</organism>
<proteinExistence type="predicted"/>
<comment type="caution">
    <text evidence="2">The sequence shown here is derived from an EMBL/GenBank/DDBJ whole genome shotgun (WGS) entry which is preliminary data.</text>
</comment>
<evidence type="ECO:0000313" key="2">
    <source>
        <dbReference type="EMBL" id="MDO7841048.1"/>
    </source>
</evidence>
<dbReference type="RefSeq" id="WP_304559444.1">
    <property type="nucleotide sequence ID" value="NZ_JAUQSZ010000001.1"/>
</dbReference>
<accession>A0ABT8ZU02</accession>
<feature type="signal peptide" evidence="1">
    <location>
        <begin position="1"/>
        <end position="21"/>
    </location>
</feature>